<gene>
    <name evidence="2" type="ORF">ACFFJK_22020</name>
</gene>
<dbReference type="Proteomes" id="UP001589773">
    <property type="component" value="Unassembled WGS sequence"/>
</dbReference>
<proteinExistence type="predicted"/>
<accession>A0ABV6FNJ2</accession>
<dbReference type="EMBL" id="JBHLWP010000032">
    <property type="protein sequence ID" value="MFC0254570.1"/>
    <property type="molecule type" value="Genomic_DNA"/>
</dbReference>
<name>A0ABV6FNJ2_9BURK</name>
<keyword evidence="3" id="KW-1185">Reference proteome</keyword>
<evidence type="ECO:0000313" key="3">
    <source>
        <dbReference type="Proteomes" id="UP001589773"/>
    </source>
</evidence>
<feature type="transmembrane region" description="Helical" evidence="1">
    <location>
        <begin position="6"/>
        <end position="24"/>
    </location>
</feature>
<dbReference type="RefSeq" id="WP_379681815.1">
    <property type="nucleotide sequence ID" value="NZ_JBHLWP010000032.1"/>
</dbReference>
<comment type="caution">
    <text evidence="2">The sequence shown here is derived from an EMBL/GenBank/DDBJ whole genome shotgun (WGS) entry which is preliminary data.</text>
</comment>
<keyword evidence="1" id="KW-1133">Transmembrane helix</keyword>
<evidence type="ECO:0000313" key="2">
    <source>
        <dbReference type="EMBL" id="MFC0254570.1"/>
    </source>
</evidence>
<evidence type="ECO:0008006" key="4">
    <source>
        <dbReference type="Google" id="ProtNLM"/>
    </source>
</evidence>
<reference evidence="2 3" key="1">
    <citation type="submission" date="2024-09" db="EMBL/GenBank/DDBJ databases">
        <authorList>
            <person name="Sun Q."/>
            <person name="Mori K."/>
        </authorList>
    </citation>
    <scope>NUCLEOTIDE SEQUENCE [LARGE SCALE GENOMIC DNA]</scope>
    <source>
        <strain evidence="2 3">CCM 7792</strain>
    </source>
</reference>
<sequence length="45" mass="5286">MWILMLEAGVALFLIVFIVWWTMFAGRKDTRQDDPAQKDGDSREQ</sequence>
<evidence type="ECO:0000256" key="1">
    <source>
        <dbReference type="SAM" id="Phobius"/>
    </source>
</evidence>
<keyword evidence="1" id="KW-0472">Membrane</keyword>
<keyword evidence="1" id="KW-0812">Transmembrane</keyword>
<organism evidence="2 3">
    <name type="scientific">Massilia consociata</name>
    <dbReference type="NCBI Taxonomy" id="760117"/>
    <lineage>
        <taxon>Bacteria</taxon>
        <taxon>Pseudomonadati</taxon>
        <taxon>Pseudomonadota</taxon>
        <taxon>Betaproteobacteria</taxon>
        <taxon>Burkholderiales</taxon>
        <taxon>Oxalobacteraceae</taxon>
        <taxon>Telluria group</taxon>
        <taxon>Massilia</taxon>
    </lineage>
</organism>
<protein>
    <recommendedName>
        <fullName evidence="4">CcoQ/FixQ family Cbb3-type cytochrome c oxidase assembly chaperone</fullName>
    </recommendedName>
</protein>